<dbReference type="GO" id="GO:0008168">
    <property type="term" value="F:methyltransferase activity"/>
    <property type="evidence" value="ECO:0007669"/>
    <property type="project" value="UniProtKB-KW"/>
</dbReference>
<feature type="domain" description="DUF4470" evidence="8">
    <location>
        <begin position="165"/>
        <end position="280"/>
    </location>
</feature>
<dbReference type="PROSITE" id="PS50005">
    <property type="entry name" value="TPR"/>
    <property type="match status" value="1"/>
</dbReference>
<feature type="region of interest" description="Disordered" evidence="7">
    <location>
        <begin position="1"/>
        <end position="22"/>
    </location>
</feature>
<organism evidence="9 10">
    <name type="scientific">Colletotrichum asianum</name>
    <dbReference type="NCBI Taxonomy" id="702518"/>
    <lineage>
        <taxon>Eukaryota</taxon>
        <taxon>Fungi</taxon>
        <taxon>Dikarya</taxon>
        <taxon>Ascomycota</taxon>
        <taxon>Pezizomycotina</taxon>
        <taxon>Sordariomycetes</taxon>
        <taxon>Hypocreomycetidae</taxon>
        <taxon>Glomerellales</taxon>
        <taxon>Glomerellaceae</taxon>
        <taxon>Colletotrichum</taxon>
        <taxon>Colletotrichum gloeosporioides species complex</taxon>
    </lineage>
</organism>
<dbReference type="Proteomes" id="UP000434172">
    <property type="component" value="Unassembled WGS sequence"/>
</dbReference>
<dbReference type="AlphaFoldDB" id="A0A8H3VX56"/>
<dbReference type="Pfam" id="PF14737">
    <property type="entry name" value="DUF4470"/>
    <property type="match status" value="1"/>
</dbReference>
<keyword evidence="1" id="KW-0489">Methyltransferase</keyword>
<evidence type="ECO:0000313" key="9">
    <source>
        <dbReference type="EMBL" id="KAF0318181.1"/>
    </source>
</evidence>
<protein>
    <submittedName>
        <fullName evidence="9">Tetratricopeptide</fullName>
    </submittedName>
</protein>
<dbReference type="InterPro" id="IPR011990">
    <property type="entry name" value="TPR-like_helical_dom_sf"/>
</dbReference>
<gene>
    <name evidence="9" type="ORF">GQ607_014549</name>
</gene>
<keyword evidence="4" id="KW-0677">Repeat</keyword>
<proteinExistence type="predicted"/>
<dbReference type="PANTHER" id="PTHR46165">
    <property type="entry name" value="SET AND MYND DOMAIN-CONTAINING PROTEIN 4"/>
    <property type="match status" value="1"/>
</dbReference>
<dbReference type="Pfam" id="PF07719">
    <property type="entry name" value="TPR_2"/>
    <property type="match status" value="1"/>
</dbReference>
<evidence type="ECO:0000256" key="2">
    <source>
        <dbReference type="ARBA" id="ARBA00022679"/>
    </source>
</evidence>
<evidence type="ECO:0000256" key="1">
    <source>
        <dbReference type="ARBA" id="ARBA00022603"/>
    </source>
</evidence>
<feature type="compositionally biased region" description="Low complexity" evidence="7">
    <location>
        <begin position="1"/>
        <end position="11"/>
    </location>
</feature>
<dbReference type="GO" id="GO:0042826">
    <property type="term" value="F:histone deacetylase binding"/>
    <property type="evidence" value="ECO:0007669"/>
    <property type="project" value="TreeGrafter"/>
</dbReference>
<comment type="caution">
    <text evidence="9">The sequence shown here is derived from an EMBL/GenBank/DDBJ whole genome shotgun (WGS) entry which is preliminary data.</text>
</comment>
<dbReference type="SMART" id="SM00028">
    <property type="entry name" value="TPR"/>
    <property type="match status" value="2"/>
</dbReference>
<keyword evidence="2" id="KW-0808">Transferase</keyword>
<evidence type="ECO:0000256" key="3">
    <source>
        <dbReference type="ARBA" id="ARBA00022691"/>
    </source>
</evidence>
<dbReference type="InterPro" id="IPR019734">
    <property type="entry name" value="TPR_rpt"/>
</dbReference>
<dbReference type="InterPro" id="IPR027974">
    <property type="entry name" value="DUF4470"/>
</dbReference>
<keyword evidence="3" id="KW-0949">S-adenosyl-L-methionine</keyword>
<dbReference type="EMBL" id="WOWK01000114">
    <property type="protein sequence ID" value="KAF0318181.1"/>
    <property type="molecule type" value="Genomic_DNA"/>
</dbReference>
<evidence type="ECO:0000313" key="10">
    <source>
        <dbReference type="Proteomes" id="UP000434172"/>
    </source>
</evidence>
<dbReference type="SUPFAM" id="SSF48452">
    <property type="entry name" value="TPR-like"/>
    <property type="match status" value="1"/>
</dbReference>
<evidence type="ECO:0000259" key="8">
    <source>
        <dbReference type="Pfam" id="PF14737"/>
    </source>
</evidence>
<evidence type="ECO:0000256" key="7">
    <source>
        <dbReference type="SAM" id="MobiDB-lite"/>
    </source>
</evidence>
<feature type="repeat" description="TPR" evidence="6">
    <location>
        <begin position="10"/>
        <end position="43"/>
    </location>
</feature>
<dbReference type="PANTHER" id="PTHR46165:SF7">
    <property type="entry name" value="SET AND MYND DOMAIN-CONTAINING PROTEIN 4"/>
    <property type="match status" value="1"/>
</dbReference>
<dbReference type="GO" id="GO:0005737">
    <property type="term" value="C:cytoplasm"/>
    <property type="evidence" value="ECO:0007669"/>
    <property type="project" value="TreeGrafter"/>
</dbReference>
<dbReference type="InterPro" id="IPR013105">
    <property type="entry name" value="TPR_2"/>
</dbReference>
<name>A0A8H3VX56_9PEZI</name>
<dbReference type="GO" id="GO:0032259">
    <property type="term" value="P:methylation"/>
    <property type="evidence" value="ECO:0007669"/>
    <property type="project" value="UniProtKB-KW"/>
</dbReference>
<evidence type="ECO:0000256" key="4">
    <source>
        <dbReference type="ARBA" id="ARBA00022737"/>
    </source>
</evidence>
<accession>A0A8H3VX56</accession>
<dbReference type="GO" id="GO:0005634">
    <property type="term" value="C:nucleus"/>
    <property type="evidence" value="ECO:0007669"/>
    <property type="project" value="TreeGrafter"/>
</dbReference>
<reference evidence="9 10" key="1">
    <citation type="submission" date="2019-12" db="EMBL/GenBank/DDBJ databases">
        <title>A genome sequence resource for the geographically widespread anthracnose pathogen Colletotrichum asianum.</title>
        <authorList>
            <person name="Meng Y."/>
        </authorList>
    </citation>
    <scope>NUCLEOTIDE SEQUENCE [LARGE SCALE GENOMIC DNA]</scope>
    <source>
        <strain evidence="9 10">ICMP 18580</strain>
    </source>
</reference>
<keyword evidence="10" id="KW-1185">Reference proteome</keyword>
<dbReference type="InterPro" id="IPR052097">
    <property type="entry name" value="SET-MYND_domain_protein"/>
</dbReference>
<evidence type="ECO:0000256" key="5">
    <source>
        <dbReference type="ARBA" id="ARBA00022803"/>
    </source>
</evidence>
<keyword evidence="5 6" id="KW-0802">TPR repeat</keyword>
<sequence length="920" mass="104968">MASSSPPLESSAARERGNGFYRKGQFTEAEKAYREAAALAPEDPAPWSNISAIRFEQGDYTSCLQNLEKALSLSSSDAKDEPKKQKLYTRMAKCHMHLMSFEAAESAIKSLGVDTSSQSLKASLEDLKGLRASVQNGDKLRTQTCDRVARYKASLQDIPEYYAVGHDFAEPLLQLDEPLWELLGPKDMLSFLLCGSGDARHLFVSIATLFFQDMMNQRKGKNKAFSQAYFTIIDINAAALARTLIMFDMGFRYAAMKTQKMPRIEDALTIMSYMFSSAFMPSFAAEKMLEHIRTVIDELEEQGDGVGSDFMGMFYLPRETRIQVVRKLKQWAEPLGEKYATKRLRPLMMENLEIEKFRRSLMLNFDATKVPYENRSDLEFNELGVVFGSQVFIKRREPELLPLLDAFRSGQQSSKAELLKHIDTHWVTNPTVLDMDYQPRREQEIRASQGLSEVPPGFDWNPAEMIKNLRSILSTEKEEDVLKIVSEFFEHFSIAMMTLHSRIKIEVIAGEMADVLDRIRHGNLKHRLQRPNDVEAIDPTQFPREYDRIHMSNIPDYIGGPLAAFLTGGPLLRQDRPSKLRFNNLLNPPMFKSHDQFLAEYVLMHDAKEVESNFGVTREKNPNPPEVDETALLQMFGGNKFAIEDYFIWAKSSNTTARGKRLMSRSALERWLYLHLLKICLPYHRPKLSDRPVHAPLNLTTFLRIVGHMHDVGYPAHWLSGVLSSVCEGSISTTARAPRELVVSPENLSTSYPQRKICLNPWRAEFTTLLSLWTGLFPFGIIAMENALVPAEKVVECNVAFPEFFEAQGRVMHFVLAIFNTTEVDPRNFDLRELLSDDEASNSSDAARKFRENSVHIVTAFRFSTATRTATFWMRQDVLDEFTSTDSWQICICRTDSWEEVSSRVSASESMSRIGTWERE</sequence>
<dbReference type="Gene3D" id="1.25.40.10">
    <property type="entry name" value="Tetratricopeptide repeat domain"/>
    <property type="match status" value="1"/>
</dbReference>
<evidence type="ECO:0000256" key="6">
    <source>
        <dbReference type="PROSITE-ProRule" id="PRU00339"/>
    </source>
</evidence>
<dbReference type="OrthoDB" id="2423701at2759"/>